<dbReference type="Proteomes" id="UP001159363">
    <property type="component" value="Chromosome 11"/>
</dbReference>
<organism evidence="1 2">
    <name type="scientific">Dryococelus australis</name>
    <dbReference type="NCBI Taxonomy" id="614101"/>
    <lineage>
        <taxon>Eukaryota</taxon>
        <taxon>Metazoa</taxon>
        <taxon>Ecdysozoa</taxon>
        <taxon>Arthropoda</taxon>
        <taxon>Hexapoda</taxon>
        <taxon>Insecta</taxon>
        <taxon>Pterygota</taxon>
        <taxon>Neoptera</taxon>
        <taxon>Polyneoptera</taxon>
        <taxon>Phasmatodea</taxon>
        <taxon>Verophasmatodea</taxon>
        <taxon>Anareolatae</taxon>
        <taxon>Phasmatidae</taxon>
        <taxon>Eurycanthinae</taxon>
        <taxon>Dryococelus</taxon>
    </lineage>
</organism>
<sequence length="518" mass="58521">MQTPVKSEVHSSSVPRYQVCCKRVSCGFERLWGPGSSAVFVFSLRYHSLQLVVELGAIWGMFIKQLRSATDYTPHDLRWYSDAKLSLPDALLVEQQCDELEVAGHGARLHQRPLLVGWDAQQLPVSGAVPLQQRLQARPQPRPVPVRLVLPHLDTHTHTHTPLAFATTHALLRILFSPSILVHRQVPFTPTFHCLVISEHDVTPESHLGCLSNSGLWVTLVRCLSDMSGAICLAAILLARVRDQRGRPICWFSEREEDGQWKQLRAHGRGSTHSHVAPLMLIRGSINTEAYCNILDNEMLPTLWRFYGMDPSYFQDDNARCHVSRATMQWYTDNSPDLNPIEHLWDELDRRVSARQARPKSHVMVARGMATNPRGCPANTRREHARYGGCCYSRKRWSYEILTELTGIRRIGHSISTVVQALGFPRTSVSRVYTVSSGKTTAARDNCRGVQRVNDGGRRRLTTADRRATVQQASHIVSAGPQRPVSSYAFQNHLFAMACRNHRPTRVPLLTVRHKLNS</sequence>
<accession>A0ABQ9GHV6</accession>
<comment type="caution">
    <text evidence="1">The sequence shown here is derived from an EMBL/GenBank/DDBJ whole genome shotgun (WGS) entry which is preliminary data.</text>
</comment>
<dbReference type="Gene3D" id="3.30.420.10">
    <property type="entry name" value="Ribonuclease H-like superfamily/Ribonuclease H"/>
    <property type="match status" value="1"/>
</dbReference>
<reference evidence="1 2" key="1">
    <citation type="submission" date="2023-02" db="EMBL/GenBank/DDBJ databases">
        <title>LHISI_Scaffold_Assembly.</title>
        <authorList>
            <person name="Stuart O.P."/>
            <person name="Cleave R."/>
            <person name="Magrath M.J.L."/>
            <person name="Mikheyev A.S."/>
        </authorList>
    </citation>
    <scope>NUCLEOTIDE SEQUENCE [LARGE SCALE GENOMIC DNA]</scope>
    <source>
        <strain evidence="1">Daus_M_001</strain>
        <tissue evidence="1">Leg muscle</tissue>
    </source>
</reference>
<proteinExistence type="predicted"/>
<protein>
    <recommendedName>
        <fullName evidence="3">Transposase</fullName>
    </recommendedName>
</protein>
<keyword evidence="2" id="KW-1185">Reference proteome</keyword>
<dbReference type="EMBL" id="JARBHB010000012">
    <property type="protein sequence ID" value="KAJ8871622.1"/>
    <property type="molecule type" value="Genomic_DNA"/>
</dbReference>
<dbReference type="InterPro" id="IPR036397">
    <property type="entry name" value="RNaseH_sf"/>
</dbReference>
<name>A0ABQ9GHV6_9NEOP</name>
<evidence type="ECO:0008006" key="3">
    <source>
        <dbReference type="Google" id="ProtNLM"/>
    </source>
</evidence>
<evidence type="ECO:0000313" key="2">
    <source>
        <dbReference type="Proteomes" id="UP001159363"/>
    </source>
</evidence>
<gene>
    <name evidence="1" type="ORF">PR048_027949</name>
</gene>
<evidence type="ECO:0000313" key="1">
    <source>
        <dbReference type="EMBL" id="KAJ8871622.1"/>
    </source>
</evidence>